<dbReference type="Gene3D" id="1.20.120.550">
    <property type="entry name" value="Membrane associated eicosanoid/glutathione metabolism-like domain"/>
    <property type="match status" value="1"/>
</dbReference>
<dbReference type="Pfam" id="PF01124">
    <property type="entry name" value="MAPEG"/>
    <property type="match status" value="1"/>
</dbReference>
<accession>B8BQ25</accession>
<reference evidence="7 8" key="1">
    <citation type="journal article" date="2004" name="Science">
        <title>The genome of the diatom Thalassiosira pseudonana: ecology, evolution, and metabolism.</title>
        <authorList>
            <person name="Armbrust E.V."/>
            <person name="Berges J.A."/>
            <person name="Bowler C."/>
            <person name="Green B.R."/>
            <person name="Martinez D."/>
            <person name="Putnam N.H."/>
            <person name="Zhou S."/>
            <person name="Allen A.E."/>
            <person name="Apt K.E."/>
            <person name="Bechner M."/>
            <person name="Brzezinski M.A."/>
            <person name="Chaal B.K."/>
            <person name="Chiovitti A."/>
            <person name="Davis A.K."/>
            <person name="Demarest M.S."/>
            <person name="Detter J.C."/>
            <person name="Glavina T."/>
            <person name="Goodstein D."/>
            <person name="Hadi M.Z."/>
            <person name="Hellsten U."/>
            <person name="Hildebrand M."/>
            <person name="Jenkins B.D."/>
            <person name="Jurka J."/>
            <person name="Kapitonov V.V."/>
            <person name="Kroger N."/>
            <person name="Lau W.W."/>
            <person name="Lane T.W."/>
            <person name="Larimer F.W."/>
            <person name="Lippmeier J.C."/>
            <person name="Lucas S."/>
            <person name="Medina M."/>
            <person name="Montsant A."/>
            <person name="Obornik M."/>
            <person name="Parker M.S."/>
            <person name="Palenik B."/>
            <person name="Pazour G.J."/>
            <person name="Richardson P.M."/>
            <person name="Rynearson T.A."/>
            <person name="Saito M.A."/>
            <person name="Schwartz D.C."/>
            <person name="Thamatrakoln K."/>
            <person name="Valentin K."/>
            <person name="Vardi A."/>
            <person name="Wilkerson F.P."/>
            <person name="Rokhsar D.S."/>
        </authorList>
    </citation>
    <scope>NUCLEOTIDE SEQUENCE [LARGE SCALE GENOMIC DNA]</scope>
    <source>
        <strain evidence="7 8">CCMP1335</strain>
    </source>
</reference>
<evidence type="ECO:0000313" key="8">
    <source>
        <dbReference type="Proteomes" id="UP000001449"/>
    </source>
</evidence>
<keyword evidence="8" id="KW-1185">Reference proteome</keyword>
<dbReference type="GeneID" id="7442913"/>
<comment type="subcellular location">
    <subcellularLocation>
        <location evidence="1">Membrane</location>
    </subcellularLocation>
</comment>
<feature type="transmembrane region" description="Helical" evidence="6">
    <location>
        <begin position="173"/>
        <end position="200"/>
    </location>
</feature>
<feature type="transmembrane region" description="Helical" evidence="6">
    <location>
        <begin position="126"/>
        <end position="152"/>
    </location>
</feature>
<dbReference type="InterPro" id="IPR001129">
    <property type="entry name" value="Membr-assoc_MAPEG"/>
</dbReference>
<dbReference type="InterPro" id="IPR023352">
    <property type="entry name" value="MAPEG-like_dom_sf"/>
</dbReference>
<dbReference type="KEGG" id="tps:THAPSDRAFT_1135"/>
<evidence type="ECO:0000313" key="7">
    <source>
        <dbReference type="EMBL" id="EED96287.1"/>
    </source>
</evidence>
<evidence type="ECO:0000256" key="1">
    <source>
        <dbReference type="ARBA" id="ARBA00004370"/>
    </source>
</evidence>
<dbReference type="SUPFAM" id="SSF161084">
    <property type="entry name" value="MAPEG domain-like"/>
    <property type="match status" value="1"/>
</dbReference>
<dbReference type="AlphaFoldDB" id="B8BQ25"/>
<feature type="compositionally biased region" description="Low complexity" evidence="5">
    <location>
        <begin position="1"/>
        <end position="15"/>
    </location>
</feature>
<dbReference type="GO" id="GO:0016020">
    <property type="term" value="C:membrane"/>
    <property type="evidence" value="ECO:0007669"/>
    <property type="project" value="UniProtKB-SubCell"/>
</dbReference>
<reference evidence="7 8" key="2">
    <citation type="journal article" date="2008" name="Nature">
        <title>The Phaeodactylum genome reveals the evolutionary history of diatom genomes.</title>
        <authorList>
            <person name="Bowler C."/>
            <person name="Allen A.E."/>
            <person name="Badger J.H."/>
            <person name="Grimwood J."/>
            <person name="Jabbari K."/>
            <person name="Kuo A."/>
            <person name="Maheswari U."/>
            <person name="Martens C."/>
            <person name="Maumus F."/>
            <person name="Otillar R.P."/>
            <person name="Rayko E."/>
            <person name="Salamov A."/>
            <person name="Vandepoele K."/>
            <person name="Beszteri B."/>
            <person name="Gruber A."/>
            <person name="Heijde M."/>
            <person name="Katinka M."/>
            <person name="Mock T."/>
            <person name="Valentin K."/>
            <person name="Verret F."/>
            <person name="Berges J.A."/>
            <person name="Brownlee C."/>
            <person name="Cadoret J.P."/>
            <person name="Chiovitti A."/>
            <person name="Choi C.J."/>
            <person name="Coesel S."/>
            <person name="De Martino A."/>
            <person name="Detter J.C."/>
            <person name="Durkin C."/>
            <person name="Falciatore A."/>
            <person name="Fournet J."/>
            <person name="Haruta M."/>
            <person name="Huysman M.J."/>
            <person name="Jenkins B.D."/>
            <person name="Jiroutova K."/>
            <person name="Jorgensen R.E."/>
            <person name="Joubert Y."/>
            <person name="Kaplan A."/>
            <person name="Kroger N."/>
            <person name="Kroth P.G."/>
            <person name="La Roche J."/>
            <person name="Lindquist E."/>
            <person name="Lommer M."/>
            <person name="Martin-Jezequel V."/>
            <person name="Lopez P.J."/>
            <person name="Lucas S."/>
            <person name="Mangogna M."/>
            <person name="McGinnis K."/>
            <person name="Medlin L.K."/>
            <person name="Montsant A."/>
            <person name="Oudot-Le Secq M.P."/>
            <person name="Napoli C."/>
            <person name="Obornik M."/>
            <person name="Parker M.S."/>
            <person name="Petit J.L."/>
            <person name="Porcel B.M."/>
            <person name="Poulsen N."/>
            <person name="Robison M."/>
            <person name="Rychlewski L."/>
            <person name="Rynearson T.A."/>
            <person name="Schmutz J."/>
            <person name="Shapiro H."/>
            <person name="Siaut M."/>
            <person name="Stanley M."/>
            <person name="Sussman M.R."/>
            <person name="Taylor A.R."/>
            <person name="Vardi A."/>
            <person name="von Dassow P."/>
            <person name="Vyverman W."/>
            <person name="Willis A."/>
            <person name="Wyrwicz L.S."/>
            <person name="Rokhsar D.S."/>
            <person name="Weissenbach J."/>
            <person name="Armbrust E.V."/>
            <person name="Green B.R."/>
            <person name="Van de Peer Y."/>
            <person name="Grigoriev I.V."/>
        </authorList>
    </citation>
    <scope>NUCLEOTIDE SEQUENCE [LARGE SCALE GENOMIC DNA]</scope>
    <source>
        <strain evidence="7 8">CCMP1335</strain>
    </source>
</reference>
<keyword evidence="4 6" id="KW-0472">Membrane</keyword>
<evidence type="ECO:0000256" key="4">
    <source>
        <dbReference type="ARBA" id="ARBA00023136"/>
    </source>
</evidence>
<sequence length="203" mass="22174">MVTTRSQSGSGSTSDDGGRRGSPPSPLTIGVMYLLIGAFLSFTSGRDPSQPLSPEDLIDDLVPTIVVICLFLVSYSLYDVMAVGGEKMKHGLTDKTYASYSASKLPEEVYLAQRAQLNQVEQMTSFVVSSISFSLLVNGKLGAVLSFIWTVLRRYYASKYRAAAGKRFDQMGLGAYTIPAYFIMNGMLMGSVVQCVRILLKQY</sequence>
<protein>
    <submittedName>
        <fullName evidence="7">Uncharacterized protein</fullName>
    </submittedName>
</protein>
<keyword evidence="3 6" id="KW-1133">Transmembrane helix</keyword>
<evidence type="ECO:0000256" key="6">
    <source>
        <dbReference type="SAM" id="Phobius"/>
    </source>
</evidence>
<evidence type="ECO:0000256" key="3">
    <source>
        <dbReference type="ARBA" id="ARBA00022989"/>
    </source>
</evidence>
<dbReference type="Proteomes" id="UP000001449">
    <property type="component" value="Chromosome 1"/>
</dbReference>
<feature type="region of interest" description="Disordered" evidence="5">
    <location>
        <begin position="1"/>
        <end position="22"/>
    </location>
</feature>
<evidence type="ECO:0000256" key="2">
    <source>
        <dbReference type="ARBA" id="ARBA00022692"/>
    </source>
</evidence>
<feature type="transmembrane region" description="Helical" evidence="6">
    <location>
        <begin position="27"/>
        <end position="45"/>
    </location>
</feature>
<dbReference type="EMBL" id="CM000638">
    <property type="protein sequence ID" value="EED96287.1"/>
    <property type="molecule type" value="Genomic_DNA"/>
</dbReference>
<name>B8BQ25_THAPS</name>
<dbReference type="InParanoid" id="B8BQ25"/>
<evidence type="ECO:0000256" key="5">
    <source>
        <dbReference type="SAM" id="MobiDB-lite"/>
    </source>
</evidence>
<proteinExistence type="predicted"/>
<gene>
    <name evidence="7" type="ORF">THAPSDRAFT_1135</name>
</gene>
<organism evidence="7 8">
    <name type="scientific">Thalassiosira pseudonana</name>
    <name type="common">Marine diatom</name>
    <name type="synonym">Cyclotella nana</name>
    <dbReference type="NCBI Taxonomy" id="35128"/>
    <lineage>
        <taxon>Eukaryota</taxon>
        <taxon>Sar</taxon>
        <taxon>Stramenopiles</taxon>
        <taxon>Ochrophyta</taxon>
        <taxon>Bacillariophyta</taxon>
        <taxon>Coscinodiscophyceae</taxon>
        <taxon>Thalassiosirophycidae</taxon>
        <taxon>Thalassiosirales</taxon>
        <taxon>Thalassiosiraceae</taxon>
        <taxon>Thalassiosira</taxon>
    </lineage>
</organism>
<dbReference type="PaxDb" id="35128-Thaps1135"/>
<dbReference type="HOGENOM" id="CLU_1351306_0_0_1"/>
<feature type="transmembrane region" description="Helical" evidence="6">
    <location>
        <begin position="57"/>
        <end position="78"/>
    </location>
</feature>
<keyword evidence="2 6" id="KW-0812">Transmembrane</keyword>
<dbReference type="RefSeq" id="XP_002286646.1">
    <property type="nucleotide sequence ID" value="XM_002286610.1"/>
</dbReference>